<sequence>MVGLSVILENYKDLSEKRSPQVLSKGSMIKPPSNPSSPTTPTSPSGFSRRASLSRSSSISGFLEHCFLCKQKLLPGKDIYMYKGDKAFCSVECRCRQIFMDEEEIAANNGYTKEYNCSMAATSSPSSSSSSRSGKGARNRANAFAY</sequence>
<proteinExistence type="inferred from homology"/>
<accession>A0A2G9GC26</accession>
<dbReference type="Pfam" id="PF04570">
    <property type="entry name" value="zf-FLZ"/>
    <property type="match status" value="1"/>
</dbReference>
<comment type="similarity">
    <text evidence="2">Belongs to the FLZ family.</text>
</comment>
<keyword evidence="4" id="KW-0479">Metal-binding</keyword>
<comment type="subcellular location">
    <subcellularLocation>
        <location evidence="1">Cytoplasm</location>
    </subcellularLocation>
</comment>
<evidence type="ECO:0000256" key="6">
    <source>
        <dbReference type="PROSITE-ProRule" id="PRU01131"/>
    </source>
</evidence>
<keyword evidence="3" id="KW-0963">Cytoplasm</keyword>
<evidence type="ECO:0000256" key="5">
    <source>
        <dbReference type="ARBA" id="ARBA00022771"/>
    </source>
</evidence>
<feature type="compositionally biased region" description="Low complexity" evidence="7">
    <location>
        <begin position="123"/>
        <end position="133"/>
    </location>
</feature>
<evidence type="ECO:0000256" key="4">
    <source>
        <dbReference type="ARBA" id="ARBA00022723"/>
    </source>
</evidence>
<feature type="zinc finger region" description="FLZ-type" evidence="6">
    <location>
        <begin position="61"/>
        <end position="105"/>
    </location>
</feature>
<dbReference type="STRING" id="429701.A0A2G9GC26"/>
<dbReference type="AlphaFoldDB" id="A0A2G9GC26"/>
<evidence type="ECO:0000313" key="9">
    <source>
        <dbReference type="EMBL" id="PIN02836.1"/>
    </source>
</evidence>
<dbReference type="Proteomes" id="UP000231279">
    <property type="component" value="Unassembled WGS sequence"/>
</dbReference>
<feature type="region of interest" description="Disordered" evidence="7">
    <location>
        <begin position="18"/>
        <end position="52"/>
    </location>
</feature>
<evidence type="ECO:0000256" key="7">
    <source>
        <dbReference type="SAM" id="MobiDB-lite"/>
    </source>
</evidence>
<dbReference type="PANTHER" id="PTHR33059:SF84">
    <property type="entry name" value="FCS-LIKE ZINC FINGER 15"/>
    <property type="match status" value="1"/>
</dbReference>
<dbReference type="PANTHER" id="PTHR33059">
    <property type="entry name" value="FCS-LIKE ZINC FINGER 5"/>
    <property type="match status" value="1"/>
</dbReference>
<feature type="compositionally biased region" description="Low complexity" evidence="7">
    <location>
        <begin position="36"/>
        <end position="52"/>
    </location>
</feature>
<evidence type="ECO:0000256" key="3">
    <source>
        <dbReference type="ARBA" id="ARBA00022490"/>
    </source>
</evidence>
<keyword evidence="10" id="KW-1185">Reference proteome</keyword>
<dbReference type="OrthoDB" id="1926521at2759"/>
<evidence type="ECO:0000256" key="1">
    <source>
        <dbReference type="ARBA" id="ARBA00004496"/>
    </source>
</evidence>
<keyword evidence="5" id="KW-0863">Zinc-finger</keyword>
<dbReference type="EMBL" id="NKXS01005753">
    <property type="protein sequence ID" value="PIN02836.1"/>
    <property type="molecule type" value="Genomic_DNA"/>
</dbReference>
<dbReference type="PROSITE" id="PS51795">
    <property type="entry name" value="ZF_FLZ"/>
    <property type="match status" value="1"/>
</dbReference>
<reference evidence="10" key="1">
    <citation type="journal article" date="2018" name="Gigascience">
        <title>Genome assembly of the Pink Ipe (Handroanthus impetiginosus, Bignoniaceae), a highly valued, ecologically keystone Neotropical timber forest tree.</title>
        <authorList>
            <person name="Silva-Junior O.B."/>
            <person name="Grattapaglia D."/>
            <person name="Novaes E."/>
            <person name="Collevatti R.G."/>
        </authorList>
    </citation>
    <scope>NUCLEOTIDE SEQUENCE [LARGE SCALE GENOMIC DNA]</scope>
    <source>
        <strain evidence="10">cv. UFG-1</strain>
    </source>
</reference>
<evidence type="ECO:0000313" key="10">
    <source>
        <dbReference type="Proteomes" id="UP000231279"/>
    </source>
</evidence>
<dbReference type="GO" id="GO:0008270">
    <property type="term" value="F:zinc ion binding"/>
    <property type="evidence" value="ECO:0007669"/>
    <property type="project" value="UniProtKB-KW"/>
</dbReference>
<feature type="domain" description="FLZ-type" evidence="8">
    <location>
        <begin position="61"/>
        <end position="105"/>
    </location>
</feature>
<dbReference type="InterPro" id="IPR007650">
    <property type="entry name" value="Zf-FLZ_dom"/>
</dbReference>
<gene>
    <name evidence="9" type="ORF">CDL12_24648</name>
</gene>
<protein>
    <recommendedName>
        <fullName evidence="8">FLZ-type domain-containing protein</fullName>
    </recommendedName>
</protein>
<keyword evidence="5" id="KW-0862">Zinc</keyword>
<organism evidence="9 10">
    <name type="scientific">Handroanthus impetiginosus</name>
    <dbReference type="NCBI Taxonomy" id="429701"/>
    <lineage>
        <taxon>Eukaryota</taxon>
        <taxon>Viridiplantae</taxon>
        <taxon>Streptophyta</taxon>
        <taxon>Embryophyta</taxon>
        <taxon>Tracheophyta</taxon>
        <taxon>Spermatophyta</taxon>
        <taxon>Magnoliopsida</taxon>
        <taxon>eudicotyledons</taxon>
        <taxon>Gunneridae</taxon>
        <taxon>Pentapetalae</taxon>
        <taxon>asterids</taxon>
        <taxon>lamiids</taxon>
        <taxon>Lamiales</taxon>
        <taxon>Bignoniaceae</taxon>
        <taxon>Crescentiina</taxon>
        <taxon>Tabebuia alliance</taxon>
        <taxon>Handroanthus</taxon>
    </lineage>
</organism>
<evidence type="ECO:0000259" key="8">
    <source>
        <dbReference type="PROSITE" id="PS51795"/>
    </source>
</evidence>
<dbReference type="GO" id="GO:0005737">
    <property type="term" value="C:cytoplasm"/>
    <property type="evidence" value="ECO:0007669"/>
    <property type="project" value="UniProtKB-SubCell"/>
</dbReference>
<evidence type="ECO:0000256" key="2">
    <source>
        <dbReference type="ARBA" id="ARBA00009374"/>
    </source>
</evidence>
<name>A0A2G9GC26_9LAMI</name>
<comment type="caution">
    <text evidence="9">The sequence shown here is derived from an EMBL/GenBank/DDBJ whole genome shotgun (WGS) entry which is preliminary data.</text>
</comment>
<feature type="region of interest" description="Disordered" evidence="7">
    <location>
        <begin position="120"/>
        <end position="146"/>
    </location>
</feature>